<keyword evidence="2 4" id="KW-0863">Zinc-finger</keyword>
<evidence type="ECO:0000313" key="7">
    <source>
        <dbReference type="EMBL" id="ETN60108.1"/>
    </source>
</evidence>
<dbReference type="PANTHER" id="PTHR46455:SF1">
    <property type="entry name" value="SET AND MYND DOMAIN CONTAINING, ARTHROPOD-SPECIFIC, MEMBER 2"/>
    <property type="match status" value="1"/>
</dbReference>
<organism evidence="7">
    <name type="scientific">Anopheles darlingi</name>
    <name type="common">Mosquito</name>
    <dbReference type="NCBI Taxonomy" id="43151"/>
    <lineage>
        <taxon>Eukaryota</taxon>
        <taxon>Metazoa</taxon>
        <taxon>Ecdysozoa</taxon>
        <taxon>Arthropoda</taxon>
        <taxon>Hexapoda</taxon>
        <taxon>Insecta</taxon>
        <taxon>Pterygota</taxon>
        <taxon>Neoptera</taxon>
        <taxon>Endopterygota</taxon>
        <taxon>Diptera</taxon>
        <taxon>Nematocera</taxon>
        <taxon>Culicoidea</taxon>
        <taxon>Culicidae</taxon>
        <taxon>Anophelinae</taxon>
        <taxon>Anopheles</taxon>
    </lineage>
</organism>
<dbReference type="Pfam" id="PF00856">
    <property type="entry name" value="SET"/>
    <property type="match status" value="1"/>
</dbReference>
<dbReference type="PROSITE" id="PS01360">
    <property type="entry name" value="ZF_MYND_1"/>
    <property type="match status" value="1"/>
</dbReference>
<dbReference type="InterPro" id="IPR001214">
    <property type="entry name" value="SET_dom"/>
</dbReference>
<dbReference type="STRING" id="43151.W5J9M1"/>
<dbReference type="Gene3D" id="2.170.270.10">
    <property type="entry name" value="SET domain"/>
    <property type="match status" value="1"/>
</dbReference>
<feature type="domain" description="SET" evidence="5">
    <location>
        <begin position="45"/>
        <end position="299"/>
    </location>
</feature>
<reference evidence="7" key="2">
    <citation type="submission" date="2010-05" db="EMBL/GenBank/DDBJ databases">
        <authorList>
            <person name="Almeida L.G."/>
            <person name="Nicolas M.F."/>
            <person name="Souza R.C."/>
            <person name="Vasconcelos A.T.R."/>
        </authorList>
    </citation>
    <scope>NUCLEOTIDE SEQUENCE</scope>
</reference>
<keyword evidence="3" id="KW-0862">Zinc</keyword>
<dbReference type="EnsemblMetazoa" id="ADAC008279-RA">
    <property type="protein sequence ID" value="ADAC008279-PA"/>
    <property type="gene ID" value="ADAC008279"/>
</dbReference>
<dbReference type="Pfam" id="PF01753">
    <property type="entry name" value="zf-MYND"/>
    <property type="match status" value="1"/>
</dbReference>
<evidence type="ECO:0000313" key="9">
    <source>
        <dbReference type="Proteomes" id="UP000000673"/>
    </source>
</evidence>
<dbReference type="VEuPathDB" id="VectorBase:ADAC008279"/>
<evidence type="ECO:0000256" key="3">
    <source>
        <dbReference type="ARBA" id="ARBA00022833"/>
    </source>
</evidence>
<dbReference type="CDD" id="cd20071">
    <property type="entry name" value="SET_SMYD"/>
    <property type="match status" value="1"/>
</dbReference>
<dbReference type="SUPFAM" id="SSF82199">
    <property type="entry name" value="SET domain"/>
    <property type="match status" value="1"/>
</dbReference>
<dbReference type="eggNOG" id="KOG2084">
    <property type="taxonomic scope" value="Eukaryota"/>
</dbReference>
<evidence type="ECO:0000259" key="5">
    <source>
        <dbReference type="PROSITE" id="PS50280"/>
    </source>
</evidence>
<dbReference type="PANTHER" id="PTHR46455">
    <property type="entry name" value="SET AND MYND DOMAIN CONTAINING, ARTHROPOD-SPECIFIC, MEMBER 4, ISOFORM A"/>
    <property type="match status" value="1"/>
</dbReference>
<evidence type="ECO:0000313" key="8">
    <source>
        <dbReference type="EnsemblMetazoa" id="ADAC008279-PA"/>
    </source>
</evidence>
<evidence type="ECO:0008006" key="10">
    <source>
        <dbReference type="Google" id="ProtNLM"/>
    </source>
</evidence>
<keyword evidence="9" id="KW-1185">Reference proteome</keyword>
<dbReference type="InterPro" id="IPR046341">
    <property type="entry name" value="SET_dom_sf"/>
</dbReference>
<dbReference type="GO" id="GO:0008757">
    <property type="term" value="F:S-adenosylmethionine-dependent methyltransferase activity"/>
    <property type="evidence" value="ECO:0007669"/>
    <property type="project" value="UniProtKB-ARBA"/>
</dbReference>
<dbReference type="GO" id="GO:0008276">
    <property type="term" value="F:protein methyltransferase activity"/>
    <property type="evidence" value="ECO:0007669"/>
    <property type="project" value="UniProtKB-ARBA"/>
</dbReference>
<dbReference type="Proteomes" id="UP000000673">
    <property type="component" value="Unassembled WGS sequence"/>
</dbReference>
<dbReference type="EMBL" id="ADMH02001975">
    <property type="protein sequence ID" value="ETN60108.1"/>
    <property type="molecule type" value="Genomic_DNA"/>
</dbReference>
<dbReference type="PROSITE" id="PS50280">
    <property type="entry name" value="SET"/>
    <property type="match status" value="1"/>
</dbReference>
<dbReference type="GO" id="GO:0008270">
    <property type="term" value="F:zinc ion binding"/>
    <property type="evidence" value="ECO:0007669"/>
    <property type="project" value="UniProtKB-KW"/>
</dbReference>
<dbReference type="VEuPathDB" id="VectorBase:ADAR2_005373"/>
<reference evidence="8" key="4">
    <citation type="submission" date="2015-06" db="UniProtKB">
        <authorList>
            <consortium name="EnsemblMetazoa"/>
        </authorList>
    </citation>
    <scope>IDENTIFICATION</scope>
</reference>
<dbReference type="Gene3D" id="6.10.140.2220">
    <property type="match status" value="2"/>
</dbReference>
<gene>
    <name evidence="7" type="ORF">AND_008279</name>
</gene>
<name>W5J9M1_ANODA</name>
<keyword evidence="1" id="KW-0479">Metal-binding</keyword>
<evidence type="ECO:0000256" key="2">
    <source>
        <dbReference type="ARBA" id="ARBA00022771"/>
    </source>
</evidence>
<dbReference type="HOGENOM" id="CLU_024539_1_0_1"/>
<evidence type="ECO:0000256" key="1">
    <source>
        <dbReference type="ARBA" id="ARBA00022723"/>
    </source>
</evidence>
<accession>W5J9M1</accession>
<dbReference type="OMA" id="KCFDCAC"/>
<evidence type="ECO:0000256" key="4">
    <source>
        <dbReference type="PROSITE-ProRule" id="PRU00134"/>
    </source>
</evidence>
<reference evidence="7 9" key="1">
    <citation type="journal article" date="2010" name="BMC Genomics">
        <title>Combination of measures distinguishes pre-miRNAs from other stem-loops in the genome of the newly sequenced Anopheles darlingi.</title>
        <authorList>
            <person name="Mendes N.D."/>
            <person name="Freitas A.T."/>
            <person name="Vasconcelos A.T."/>
            <person name="Sagot M.F."/>
        </authorList>
    </citation>
    <scope>NUCLEOTIDE SEQUENCE</scope>
</reference>
<dbReference type="InterPro" id="IPR053010">
    <property type="entry name" value="SET_SmydA-8"/>
</dbReference>
<dbReference type="Gene3D" id="1.10.220.160">
    <property type="match status" value="1"/>
</dbReference>
<dbReference type="InterPro" id="IPR002893">
    <property type="entry name" value="Znf_MYND"/>
</dbReference>
<dbReference type="GO" id="GO:0008170">
    <property type="term" value="F:N-methyltransferase activity"/>
    <property type="evidence" value="ECO:0007669"/>
    <property type="project" value="UniProtKB-ARBA"/>
</dbReference>
<evidence type="ECO:0000259" key="6">
    <source>
        <dbReference type="PROSITE" id="PS50865"/>
    </source>
</evidence>
<dbReference type="PROSITE" id="PS50865">
    <property type="entry name" value="ZF_MYND_2"/>
    <property type="match status" value="1"/>
</dbReference>
<protein>
    <recommendedName>
        <fullName evidence="10">Protein msta</fullName>
    </recommendedName>
</protein>
<sequence>MLVSRMVSSCAVCSAPASQQCAGCQQTAYCGRDHQRQHWKATHRRECHCYRVVENACLGRYVVATRNIRQGEVIFRDAPAVVGPKMASVPVCLGCNRDLMATATVRQQGDANFRFHQCSRCGWPVCGAECEAADQHRSECSIMAGSSYRPKIYPAREEQARRESAYCVIVPLRVLLLQSHSPDTYAQLQRLESHVAERLKSPLYEVVRSNLVPFIRSVLGLQQYSAETILEVCAMLDTNCFEIRLPERRTKVRALYPLGAMLSHDCRPNTKHYFDDALRMVLVATVDIERGATISTSYTQPLLGTLHRRLALKQSKHFDCQCERCTDPTELGTNLSGFRCPVCRKGIVLSAQPCSPQSVWRCRQQKCAFSETATAYAARCTQLQQQLLSLDRTEPTGYEAFLQQHQSTAHGWNAFVLQAKYALIQLLDHQATDAKLEPPENPAQEGHLRRTVELCRDLLDVANRLEPGIGFFRVKLLVSLEKALAALQKRWPKKSWEAEWLSVKEELARMSKLDPSINTNCE</sequence>
<proteinExistence type="predicted"/>
<feature type="domain" description="MYND-type" evidence="6">
    <location>
        <begin position="10"/>
        <end position="47"/>
    </location>
</feature>
<dbReference type="AlphaFoldDB" id="W5J9M1"/>
<reference evidence="7" key="3">
    <citation type="journal article" date="2013" name="Nucleic Acids Res.">
        <title>The genome of Anopheles darlingi, the main neotropical malaria vector.</title>
        <authorList>
            <person name="Marinotti O."/>
            <person name="Cerqueira G.C."/>
            <person name="de Almeida L.G."/>
            <person name="Ferro M.I."/>
            <person name="Loreto E.L."/>
            <person name="Zaha A."/>
            <person name="Teixeira S.M."/>
            <person name="Wespiser A.R."/>
            <person name="Almeida E Silva A."/>
            <person name="Schlindwein A.D."/>
            <person name="Pacheco A.C."/>
            <person name="Silva A.L."/>
            <person name="Graveley B.R."/>
            <person name="Walenz B.P."/>
            <person name="Lima Bde A."/>
            <person name="Ribeiro C.A."/>
            <person name="Nunes-Silva C.G."/>
            <person name="de Carvalho C.R."/>
            <person name="Soares C.M."/>
            <person name="de Menezes C.B."/>
            <person name="Matiolli C."/>
            <person name="Caffrey D."/>
            <person name="Araujo D.A."/>
            <person name="de Oliveira D.M."/>
            <person name="Golenbock D."/>
            <person name="Grisard E.C."/>
            <person name="Fantinatti-Garboggini F."/>
            <person name="de Carvalho F.M."/>
            <person name="Barcellos F.G."/>
            <person name="Prosdocimi F."/>
            <person name="May G."/>
            <person name="Azevedo Junior G.M."/>
            <person name="Guimaraes G.M."/>
            <person name="Goldman G.H."/>
            <person name="Padilha I.Q."/>
            <person name="Batista Jda S."/>
            <person name="Ferro J.A."/>
            <person name="Ribeiro J.M."/>
            <person name="Fietto J.L."/>
            <person name="Dabbas K.M."/>
            <person name="Cerdeira L."/>
            <person name="Agnez-Lima L.F."/>
            <person name="Brocchi M."/>
            <person name="de Carvalho M.O."/>
            <person name="Teixeira Mde M."/>
            <person name="Diniz Maia Mde M."/>
            <person name="Goldman M.H."/>
            <person name="Cruz Schneider M.P."/>
            <person name="Felipe M.S."/>
            <person name="Hungria M."/>
            <person name="Nicolas M.F."/>
            <person name="Pereira M."/>
            <person name="Montes M.A."/>
            <person name="Cantao M.E."/>
            <person name="Vincentz M."/>
            <person name="Rafael M.S."/>
            <person name="Silverman N."/>
            <person name="Stoco P.H."/>
            <person name="Souza R.C."/>
            <person name="Vicentini R."/>
            <person name="Gazzinelli R.T."/>
            <person name="Neves Rde O."/>
            <person name="Silva R."/>
            <person name="Astolfi-Filho S."/>
            <person name="Maciel T.E."/>
            <person name="Urmenyi T.P."/>
            <person name="Tadei W.P."/>
            <person name="Camargo E.P."/>
            <person name="de Vasconcelos A.T."/>
        </authorList>
    </citation>
    <scope>NUCLEOTIDE SEQUENCE</scope>
</reference>